<keyword evidence="7" id="KW-1185">Reference proteome</keyword>
<evidence type="ECO:0000313" key="7">
    <source>
        <dbReference type="Proteomes" id="UP001499988"/>
    </source>
</evidence>
<dbReference type="PROSITE" id="PS51379">
    <property type="entry name" value="4FE4S_FER_2"/>
    <property type="match status" value="3"/>
</dbReference>
<evidence type="ECO:0000256" key="2">
    <source>
        <dbReference type="ARBA" id="ARBA00022723"/>
    </source>
</evidence>
<dbReference type="Pfam" id="PF12838">
    <property type="entry name" value="Fer4_7"/>
    <property type="match status" value="1"/>
</dbReference>
<evidence type="ECO:0000259" key="5">
    <source>
        <dbReference type="PROSITE" id="PS51379"/>
    </source>
</evidence>
<dbReference type="PANTHER" id="PTHR43687:SF4">
    <property type="entry name" value="BLR5484 PROTEIN"/>
    <property type="match status" value="1"/>
</dbReference>
<keyword evidence="4" id="KW-0411">Iron-sulfur</keyword>
<dbReference type="RefSeq" id="WP_345335836.1">
    <property type="nucleotide sequence ID" value="NZ_BAABJZ010000086.1"/>
</dbReference>
<comment type="caution">
    <text evidence="6">The sequence shown here is derived from an EMBL/GenBank/DDBJ whole genome shotgun (WGS) entry which is preliminary data.</text>
</comment>
<feature type="domain" description="4Fe-4S ferredoxin-type" evidence="5">
    <location>
        <begin position="221"/>
        <end position="250"/>
    </location>
</feature>
<dbReference type="InterPro" id="IPR017900">
    <property type="entry name" value="4Fe4S_Fe_S_CS"/>
</dbReference>
<dbReference type="EMBL" id="BAABJZ010000086">
    <property type="protein sequence ID" value="GAA4891536.1"/>
    <property type="molecule type" value="Genomic_DNA"/>
</dbReference>
<protein>
    <submittedName>
        <fullName evidence="6">4Fe-4S binding protein</fullName>
    </submittedName>
</protein>
<gene>
    <name evidence="6" type="ORF">GCM10023333_25990</name>
</gene>
<proteinExistence type="predicted"/>
<keyword evidence="1" id="KW-0004">4Fe-4S</keyword>
<dbReference type="InterPro" id="IPR050572">
    <property type="entry name" value="Fe-S_Ferredoxin"/>
</dbReference>
<evidence type="ECO:0000256" key="3">
    <source>
        <dbReference type="ARBA" id="ARBA00023004"/>
    </source>
</evidence>
<dbReference type="InterPro" id="IPR017896">
    <property type="entry name" value="4Fe4S_Fe-S-bd"/>
</dbReference>
<sequence>MSIIENVVVDPAREQSLAQTTMLENLIPQTVTYHTAGHLLILGAEDRIRLAAARLMASGNGMTSITLLATEAISSQDEAHLEQVMAAADTTEALPAYYSREVQLSGYLGQFTALIREAEAASPIELSLGAVRRPHYDLVLDLGAEPAIALELLPPGYFYVGDNDDKLTDALTQLPELVGQFDKPRYVTVNSAICAHHSSGIDGCTRCLNVCPADAISSVEGQITIDPFQCHGAGSCASACPTGAIQYDQPTPTVLKDYLKRLLTRYQSLCDQRPVVLFHDQTLGEQALSQLRQLPGQVLPVALEEVAVAGLDSWLATLAWGARQVLVLTTAETPPTLLELVRSEHALAQQLLEAVGVGAERLCLIDTAQLDELAAMVARSAEMPVLPVAAFGKDLAKRETLFNALDHLNGAATGSIEVLDLNRVPYGEVCVDTDKCTLCMSCVSLCPTGALQDGGDLPAIKFTEQPCVQCGLCEKACPEQAISLHSRVLLDREARQQQRVLNEEAPFECITCGKPFATQAVIKKMTTALAGHSAFAGEAANRLKMCEDCRVKDMFTDILNDPEKQLRV</sequence>
<feature type="domain" description="4Fe-4S ferredoxin-type" evidence="5">
    <location>
        <begin position="458"/>
        <end position="487"/>
    </location>
</feature>
<evidence type="ECO:0000256" key="4">
    <source>
        <dbReference type="ARBA" id="ARBA00023014"/>
    </source>
</evidence>
<organism evidence="6 7">
    <name type="scientific">Ferrimonas pelagia</name>
    <dbReference type="NCBI Taxonomy" id="1177826"/>
    <lineage>
        <taxon>Bacteria</taxon>
        <taxon>Pseudomonadati</taxon>
        <taxon>Pseudomonadota</taxon>
        <taxon>Gammaproteobacteria</taxon>
        <taxon>Alteromonadales</taxon>
        <taxon>Ferrimonadaceae</taxon>
        <taxon>Ferrimonas</taxon>
    </lineage>
</organism>
<reference evidence="7" key="1">
    <citation type="journal article" date="2019" name="Int. J. Syst. Evol. Microbiol.">
        <title>The Global Catalogue of Microorganisms (GCM) 10K type strain sequencing project: providing services to taxonomists for standard genome sequencing and annotation.</title>
        <authorList>
            <consortium name="The Broad Institute Genomics Platform"/>
            <consortium name="The Broad Institute Genome Sequencing Center for Infectious Disease"/>
            <person name="Wu L."/>
            <person name="Ma J."/>
        </authorList>
    </citation>
    <scope>NUCLEOTIDE SEQUENCE [LARGE SCALE GENOMIC DNA]</scope>
    <source>
        <strain evidence="7">JCM 18401</strain>
    </source>
</reference>
<dbReference type="Pfam" id="PF13187">
    <property type="entry name" value="Fer4_9"/>
    <property type="match status" value="1"/>
</dbReference>
<keyword evidence="3" id="KW-0408">Iron</keyword>
<dbReference type="Proteomes" id="UP001499988">
    <property type="component" value="Unassembled WGS sequence"/>
</dbReference>
<accession>A0ABP9F105</accession>
<name>A0ABP9F105_9GAMM</name>
<dbReference type="PROSITE" id="PS00198">
    <property type="entry name" value="4FE4S_FER_1"/>
    <property type="match status" value="2"/>
</dbReference>
<evidence type="ECO:0000256" key="1">
    <source>
        <dbReference type="ARBA" id="ARBA00022485"/>
    </source>
</evidence>
<dbReference type="PANTHER" id="PTHR43687">
    <property type="entry name" value="ADENYLYLSULFATE REDUCTASE, BETA SUBUNIT"/>
    <property type="match status" value="1"/>
</dbReference>
<evidence type="ECO:0000313" key="6">
    <source>
        <dbReference type="EMBL" id="GAA4891536.1"/>
    </source>
</evidence>
<dbReference type="SUPFAM" id="SSF54862">
    <property type="entry name" value="4Fe-4S ferredoxins"/>
    <property type="match status" value="1"/>
</dbReference>
<feature type="domain" description="4Fe-4S ferredoxin-type" evidence="5">
    <location>
        <begin position="427"/>
        <end position="456"/>
    </location>
</feature>
<keyword evidence="2" id="KW-0479">Metal-binding</keyword>
<dbReference type="Gene3D" id="3.30.70.20">
    <property type="match status" value="2"/>
</dbReference>